<dbReference type="InterPro" id="IPR016039">
    <property type="entry name" value="Thiolase-like"/>
</dbReference>
<evidence type="ECO:0000256" key="1">
    <source>
        <dbReference type="ARBA" id="ARBA00022490"/>
    </source>
</evidence>
<dbReference type="PANTHER" id="PTHR34069">
    <property type="entry name" value="3-OXOACYL-[ACYL-CARRIER-PROTEIN] SYNTHASE 3"/>
    <property type="match status" value="1"/>
</dbReference>
<dbReference type="AlphaFoldDB" id="A0A8F7KUE9"/>
<geneLocation type="plasmid" evidence="6">
    <name>unnamed</name>
</geneLocation>
<dbReference type="Pfam" id="PF08545">
    <property type="entry name" value="ACP_syn_III"/>
    <property type="match status" value="1"/>
</dbReference>
<dbReference type="GO" id="GO:0006633">
    <property type="term" value="P:fatty acid biosynthetic process"/>
    <property type="evidence" value="ECO:0007669"/>
    <property type="project" value="InterPro"/>
</dbReference>
<evidence type="ECO:0000313" key="6">
    <source>
        <dbReference type="EMBL" id="QXV92045.1"/>
    </source>
</evidence>
<organism evidence="7">
    <name type="scientific">Streptomyces rimosus</name>
    <dbReference type="NCBI Taxonomy" id="1927"/>
    <lineage>
        <taxon>Bacteria</taxon>
        <taxon>Bacillati</taxon>
        <taxon>Actinomycetota</taxon>
        <taxon>Actinomycetes</taxon>
        <taxon>Kitasatosporales</taxon>
        <taxon>Streptomycetaceae</taxon>
        <taxon>Streptomyces</taxon>
    </lineage>
</organism>
<dbReference type="InterPro" id="IPR013747">
    <property type="entry name" value="ACP_syn_III_C"/>
</dbReference>
<geneLocation type="plasmid" evidence="7">
    <name>pPZG101</name>
</geneLocation>
<name>A0A8F7KUE9_STRRM</name>
<proteinExistence type="predicted"/>
<evidence type="ECO:0000313" key="7">
    <source>
        <dbReference type="EMBL" id="QXV92314.1"/>
    </source>
</evidence>
<keyword evidence="7" id="KW-0614">Plasmid</keyword>
<dbReference type="GO" id="GO:0004315">
    <property type="term" value="F:3-oxoacyl-[acyl-carrier-protein] synthase activity"/>
    <property type="evidence" value="ECO:0007669"/>
    <property type="project" value="InterPro"/>
</dbReference>
<dbReference type="EMBL" id="MZ502218">
    <property type="protein sequence ID" value="QXV92045.1"/>
    <property type="molecule type" value="Genomic_DNA"/>
</dbReference>
<dbReference type="EMBL" id="MZ502219">
    <property type="protein sequence ID" value="QXV92314.1"/>
    <property type="molecule type" value="Genomic_DNA"/>
</dbReference>
<keyword evidence="1" id="KW-0963">Cytoplasm</keyword>
<dbReference type="Pfam" id="PF08541">
    <property type="entry name" value="ACP_syn_III_C"/>
    <property type="match status" value="1"/>
</dbReference>
<evidence type="ECO:0000256" key="2">
    <source>
        <dbReference type="ARBA" id="ARBA00022679"/>
    </source>
</evidence>
<sequence length="326" mass="34921">MPIGITSVGGYVPPHVVDNAQIGRWAEVSEDWIQSRTGILQRRYGSDELTTSDMATRAARPLLEDASLRQRVGVVILATATPDQPQPATATFVQGQLGLHAVPAFDVNAVCSGFLFGMAIAEALLTTRGVSDHALVIGADKYSTIIDRADRRTVSLFGDGAGAVLLGPVPDGYGIQGASLLADGRATSFVRVEAGGTRRPLTPERRKAGEHLFRMEGRSVRDWGLQFVPKAVHEALHQAHLTVDEIDRAVFHQGNTRLVYSLADEIGIEHSKLALTAPCYGNTAAASIPLTLKEEHAQRPLQRGDRVLLASVGGGMTAAAMVLTWY</sequence>
<keyword evidence="3" id="KW-0012">Acyltransferase</keyword>
<feature type="domain" description="Beta-ketoacyl-[acyl-carrier-protein] synthase III C-terminal" evidence="4">
    <location>
        <begin position="236"/>
        <end position="325"/>
    </location>
</feature>
<dbReference type="GeneID" id="66860630"/>
<dbReference type="InterPro" id="IPR013751">
    <property type="entry name" value="ACP_syn_III_N"/>
</dbReference>
<evidence type="ECO:0000259" key="4">
    <source>
        <dbReference type="Pfam" id="PF08541"/>
    </source>
</evidence>
<protein>
    <submittedName>
        <fullName evidence="7">Ketoacyl-ACP synthase III</fullName>
    </submittedName>
</protein>
<feature type="domain" description="Beta-ketoacyl-[acyl-carrier-protein] synthase III N-terminal" evidence="5">
    <location>
        <begin position="105"/>
        <end position="184"/>
    </location>
</feature>
<gene>
    <name evidence="6" type="ORF">M4018_082420</name>
    <name evidence="7" type="ORF">R6500_082420</name>
</gene>
<evidence type="ECO:0000259" key="5">
    <source>
        <dbReference type="Pfam" id="PF08545"/>
    </source>
</evidence>
<accession>A0A8F7KUE9</accession>
<dbReference type="PANTHER" id="PTHR34069:SF2">
    <property type="entry name" value="BETA-KETOACYL-[ACYL-CARRIER-PROTEIN] SYNTHASE III"/>
    <property type="match status" value="1"/>
</dbReference>
<dbReference type="RefSeq" id="WP_003979107.1">
    <property type="nucleotide sequence ID" value="NZ_CP025552.1"/>
</dbReference>
<evidence type="ECO:0000256" key="3">
    <source>
        <dbReference type="ARBA" id="ARBA00023315"/>
    </source>
</evidence>
<reference evidence="7" key="1">
    <citation type="submission" date="2021-06" db="EMBL/GenBank/DDBJ databases">
        <authorList>
            <person name="Tome M."/>
            <person name="Jakse J."/>
            <person name="Slemc L."/>
            <person name="Garcia A.R."/>
            <person name="Petkovic H."/>
        </authorList>
    </citation>
    <scope>NUCLEOTIDE SEQUENCE</scope>
    <source>
        <plasmid evidence="7">pPZG101</plasmid>
        <plasmid evidence="6">unnamed</plasmid>
    </source>
</reference>
<dbReference type="SUPFAM" id="SSF53901">
    <property type="entry name" value="Thiolase-like"/>
    <property type="match status" value="1"/>
</dbReference>
<keyword evidence="2" id="KW-0808">Transferase</keyword>
<dbReference type="NCBIfam" id="NF006829">
    <property type="entry name" value="PRK09352.1"/>
    <property type="match status" value="1"/>
</dbReference>
<dbReference type="OMA" id="GTACFDI"/>
<dbReference type="CDD" id="cd00830">
    <property type="entry name" value="KAS_III"/>
    <property type="match status" value="1"/>
</dbReference>
<dbReference type="GO" id="GO:0044550">
    <property type="term" value="P:secondary metabolite biosynthetic process"/>
    <property type="evidence" value="ECO:0007669"/>
    <property type="project" value="TreeGrafter"/>
</dbReference>
<dbReference type="Gene3D" id="3.40.47.10">
    <property type="match status" value="1"/>
</dbReference>